<dbReference type="OrthoDB" id="6270329at2759"/>
<evidence type="ECO:0000313" key="2">
    <source>
        <dbReference type="Proteomes" id="UP000001058"/>
    </source>
</evidence>
<dbReference type="InParanoid" id="D8UCC5"/>
<sequence length="222" mass="24078">MRPGVWGLIVTPGKEYSVGRCQAKSTHLGDARGADPSHTYVADGLAGWLDSTAEEEEGVEAEGAAAATVSAATETTWGSNLDEDAAVAAAEALHQVSGREAGRGPGSVATASAAWRRWRQPVKEWVLDLVTEEEKEEDEHQAPSDIFWAIPPLLYTFLTPRHYNVSLGLQAPAYSGRLHLALFYKYGAYYSLAHCLAGVHYSLSMRPLQGWVLQSLRGNKPK</sequence>
<protein>
    <submittedName>
        <fullName evidence="1">Uncharacterized protein</fullName>
    </submittedName>
</protein>
<dbReference type="AlphaFoldDB" id="D8UCC5"/>
<dbReference type="KEGG" id="vcn:VOLCADRAFT_97277"/>
<dbReference type="Proteomes" id="UP000001058">
    <property type="component" value="Unassembled WGS sequence"/>
</dbReference>
<organism evidence="2">
    <name type="scientific">Volvox carteri f. nagariensis</name>
    <dbReference type="NCBI Taxonomy" id="3068"/>
    <lineage>
        <taxon>Eukaryota</taxon>
        <taxon>Viridiplantae</taxon>
        <taxon>Chlorophyta</taxon>
        <taxon>core chlorophytes</taxon>
        <taxon>Chlorophyceae</taxon>
        <taxon>CS clade</taxon>
        <taxon>Chlamydomonadales</taxon>
        <taxon>Volvocaceae</taxon>
        <taxon>Volvox</taxon>
    </lineage>
</organism>
<keyword evidence="2" id="KW-1185">Reference proteome</keyword>
<dbReference type="GeneID" id="9619279"/>
<accession>D8UCC5</accession>
<dbReference type="EMBL" id="GL378380">
    <property type="protein sequence ID" value="EFJ42621.1"/>
    <property type="molecule type" value="Genomic_DNA"/>
</dbReference>
<dbReference type="RefSeq" id="XP_002956272.1">
    <property type="nucleotide sequence ID" value="XM_002956226.1"/>
</dbReference>
<proteinExistence type="predicted"/>
<gene>
    <name evidence="1" type="ORF">VOLCADRAFT_97277</name>
</gene>
<name>D8UCC5_VOLCA</name>
<dbReference type="eggNOG" id="ENOG502QRWU">
    <property type="taxonomic scope" value="Eukaryota"/>
</dbReference>
<evidence type="ECO:0000313" key="1">
    <source>
        <dbReference type="EMBL" id="EFJ42621.1"/>
    </source>
</evidence>
<reference evidence="1 2" key="1">
    <citation type="journal article" date="2010" name="Science">
        <title>Genomic analysis of organismal complexity in the multicellular green alga Volvox carteri.</title>
        <authorList>
            <person name="Prochnik S.E."/>
            <person name="Umen J."/>
            <person name="Nedelcu A.M."/>
            <person name="Hallmann A."/>
            <person name="Miller S.M."/>
            <person name="Nishii I."/>
            <person name="Ferris P."/>
            <person name="Kuo A."/>
            <person name="Mitros T."/>
            <person name="Fritz-Laylin L.K."/>
            <person name="Hellsten U."/>
            <person name="Chapman J."/>
            <person name="Simakov O."/>
            <person name="Rensing S.A."/>
            <person name="Terry A."/>
            <person name="Pangilinan J."/>
            <person name="Kapitonov V."/>
            <person name="Jurka J."/>
            <person name="Salamov A."/>
            <person name="Shapiro H."/>
            <person name="Schmutz J."/>
            <person name="Grimwood J."/>
            <person name="Lindquist E."/>
            <person name="Lucas S."/>
            <person name="Grigoriev I.V."/>
            <person name="Schmitt R."/>
            <person name="Kirk D."/>
            <person name="Rokhsar D.S."/>
        </authorList>
    </citation>
    <scope>NUCLEOTIDE SEQUENCE [LARGE SCALE GENOMIC DNA]</scope>
    <source>
        <strain evidence="2">f. Nagariensis / Eve</strain>
    </source>
</reference>